<dbReference type="Gene3D" id="2.40.170.20">
    <property type="entry name" value="TonB-dependent receptor, beta-barrel domain"/>
    <property type="match status" value="1"/>
</dbReference>
<dbReference type="InterPro" id="IPR036942">
    <property type="entry name" value="Beta-barrel_TonB_sf"/>
</dbReference>
<dbReference type="GO" id="GO:0009279">
    <property type="term" value="C:cell outer membrane"/>
    <property type="evidence" value="ECO:0007669"/>
    <property type="project" value="UniProtKB-SubCell"/>
</dbReference>
<keyword evidence="6 7" id="KW-0998">Cell outer membrane</keyword>
<evidence type="ECO:0000256" key="7">
    <source>
        <dbReference type="PROSITE-ProRule" id="PRU01360"/>
    </source>
</evidence>
<evidence type="ECO:0000256" key="2">
    <source>
        <dbReference type="ARBA" id="ARBA00022448"/>
    </source>
</evidence>
<keyword evidence="3 7" id="KW-1134">Transmembrane beta strand</keyword>
<proteinExistence type="inferred from homology"/>
<keyword evidence="4 7" id="KW-0812">Transmembrane</keyword>
<gene>
    <name evidence="9" type="ORF">OM075_11025</name>
</gene>
<evidence type="ECO:0000313" key="10">
    <source>
        <dbReference type="Proteomes" id="UP001209229"/>
    </source>
</evidence>
<dbReference type="InterPro" id="IPR023996">
    <property type="entry name" value="TonB-dep_OMP_SusC/RagA"/>
</dbReference>
<evidence type="ECO:0000256" key="3">
    <source>
        <dbReference type="ARBA" id="ARBA00022452"/>
    </source>
</evidence>
<evidence type="ECO:0000256" key="1">
    <source>
        <dbReference type="ARBA" id="ARBA00004571"/>
    </source>
</evidence>
<dbReference type="SUPFAM" id="SSF49464">
    <property type="entry name" value="Carboxypeptidase regulatory domain-like"/>
    <property type="match status" value="1"/>
</dbReference>
<accession>A0AAE3M4K9</accession>
<dbReference type="SUPFAM" id="SSF56935">
    <property type="entry name" value="Porins"/>
    <property type="match status" value="1"/>
</dbReference>
<keyword evidence="5 7" id="KW-0472">Membrane</keyword>
<dbReference type="InterPro" id="IPR018247">
    <property type="entry name" value="EF_Hand_1_Ca_BS"/>
</dbReference>
<evidence type="ECO:0000256" key="6">
    <source>
        <dbReference type="ARBA" id="ARBA00023237"/>
    </source>
</evidence>
<keyword evidence="2 7" id="KW-0813">Transport</keyword>
<dbReference type="InterPro" id="IPR008969">
    <property type="entry name" value="CarboxyPept-like_regulatory"/>
</dbReference>
<dbReference type="InterPro" id="IPR012910">
    <property type="entry name" value="Plug_dom"/>
</dbReference>
<protein>
    <submittedName>
        <fullName evidence="9">SusC/RagA family TonB-linked outer membrane protein</fullName>
    </submittedName>
</protein>
<evidence type="ECO:0000256" key="4">
    <source>
        <dbReference type="ARBA" id="ARBA00022692"/>
    </source>
</evidence>
<dbReference type="InterPro" id="IPR039426">
    <property type="entry name" value="TonB-dep_rcpt-like"/>
</dbReference>
<dbReference type="InterPro" id="IPR037066">
    <property type="entry name" value="Plug_dom_sf"/>
</dbReference>
<dbReference type="RefSeq" id="WP_301190569.1">
    <property type="nucleotide sequence ID" value="NZ_JAPDPJ010000022.1"/>
</dbReference>
<keyword evidence="10" id="KW-1185">Reference proteome</keyword>
<reference evidence="9" key="1">
    <citation type="submission" date="2022-10" db="EMBL/GenBank/DDBJ databases">
        <authorList>
            <person name="Yu W.X."/>
        </authorList>
    </citation>
    <scope>NUCLEOTIDE SEQUENCE</scope>
    <source>
        <strain evidence="9">AAT</strain>
    </source>
</reference>
<dbReference type="NCBIfam" id="TIGR04056">
    <property type="entry name" value="OMP_RagA_SusC"/>
    <property type="match status" value="1"/>
</dbReference>
<dbReference type="EMBL" id="JAPDPJ010000022">
    <property type="protein sequence ID" value="MCW3787004.1"/>
    <property type="molecule type" value="Genomic_DNA"/>
</dbReference>
<organism evidence="9 10">
    <name type="scientific">Plebeiibacterium sediminum</name>
    <dbReference type="NCBI Taxonomy" id="2992112"/>
    <lineage>
        <taxon>Bacteria</taxon>
        <taxon>Pseudomonadati</taxon>
        <taxon>Bacteroidota</taxon>
        <taxon>Bacteroidia</taxon>
        <taxon>Marinilabiliales</taxon>
        <taxon>Marinilabiliaceae</taxon>
        <taxon>Plebeiibacterium</taxon>
    </lineage>
</organism>
<evidence type="ECO:0000256" key="5">
    <source>
        <dbReference type="ARBA" id="ARBA00023136"/>
    </source>
</evidence>
<sequence>MHKLSKICGIILPLFLLQVSTCFIYAQDSNNKERTLNGFVFSAETGEPLPLVNVSIPDYSAVITEEDGSFSLKVFDNALLYVSKEDYQTKLVNVVNKDSIKIYLGDQNTTSFYKKANLGFDQEELYSSAKSVDIIDTRDFTWKNGGSSAENLINKVTGVNIKANSGNPGMGSDIYIRGFNSMYSDCQPLIIVDGQIYDSKSYSSSIVNNAFYNPLSLIDVNDIENITIQKDGGAIYGAKGANGIIYINTKRAKKLATSIEFTMSGELKTAPDEIPVLDASDYRLYLNDMLLSSGMSGNDISALPYMNDHTNSEGYYTYHNNTNWQKKVFENSFSQNIGVNISGGDPIATYSLSVGYMSNNGVVKETDYTRFNTHLNADINMSDKVKVSTSLGISKEKRTMFDEGTSLNSNPIYTSLVKAPIFVANERSETGEFSPNLEDVDIFGISNTQSIMEGFEGSRNNSRFFGNVDLSYEFSKNFKISENLGLTYDNSKESLYSPIIGVVDDTLKNGVGDNRMAGSSYAFHSVASDTRISWKKALSYKSNVDLIAGGRLTVNRYTNDWAVGYNSTGDQMTDVADADKEFVSLYGANGNWNDITYYVSGKYMLNNKYFFNAELSLNGSSRFGSEAPGLSLFDNQFGLFYNASAAWIVSSENFMADCNLINLLKLRASYTVVGNDDIGDYESELYYTDTQFMLYKGLLRANLQNESLQWETVNKLNVGIDLSVLKERLHLSVDYFNNYTSNMLVNMPASVETGYNSYFDNQGEMENSGIDLSLKGRIINSKDFKWDLEAGISMYKNEIKKLPEDKIITEIADGYVISKEGNPAGLFYGYKTHGVYASDVEAANAGLSYETSATTTAPFQGGDMHFDDLDGNGIINENDMQVVGDPNPDFTGYLATSVQFKNITLDAVMDYSFGGDVYNYQRYKLESMSGYENQTKAVLNRWNYDGQETDMPHLSYGDPQGNSSFSDRWIEDGSFMRLKQVTLSYKLPVKSEVIRNFQVFVKGNNLLTLTDYLGRDPDFSVNSGSLFQGIDLGLCPQVTSVLVGVKIGL</sequence>
<dbReference type="Proteomes" id="UP001209229">
    <property type="component" value="Unassembled WGS sequence"/>
</dbReference>
<dbReference type="Gene3D" id="2.170.130.10">
    <property type="entry name" value="TonB-dependent receptor, plug domain"/>
    <property type="match status" value="1"/>
</dbReference>
<dbReference type="Pfam" id="PF07715">
    <property type="entry name" value="Plug"/>
    <property type="match status" value="1"/>
</dbReference>
<name>A0AAE3M4K9_9BACT</name>
<comment type="caution">
    <text evidence="9">The sequence shown here is derived from an EMBL/GenBank/DDBJ whole genome shotgun (WGS) entry which is preliminary data.</text>
</comment>
<dbReference type="PROSITE" id="PS00018">
    <property type="entry name" value="EF_HAND_1"/>
    <property type="match status" value="1"/>
</dbReference>
<comment type="similarity">
    <text evidence="7">Belongs to the TonB-dependent receptor family.</text>
</comment>
<feature type="domain" description="TonB-dependent receptor plug" evidence="8">
    <location>
        <begin position="126"/>
        <end position="244"/>
    </location>
</feature>
<dbReference type="PROSITE" id="PS52016">
    <property type="entry name" value="TONB_DEPENDENT_REC_3"/>
    <property type="match status" value="1"/>
</dbReference>
<evidence type="ECO:0000259" key="8">
    <source>
        <dbReference type="Pfam" id="PF07715"/>
    </source>
</evidence>
<comment type="subcellular location">
    <subcellularLocation>
        <location evidence="1 7">Cell outer membrane</location>
        <topology evidence="1 7">Multi-pass membrane protein</topology>
    </subcellularLocation>
</comment>
<dbReference type="AlphaFoldDB" id="A0AAE3M4K9"/>
<evidence type="ECO:0000313" key="9">
    <source>
        <dbReference type="EMBL" id="MCW3787004.1"/>
    </source>
</evidence>